<comment type="caution">
    <text evidence="1">The sequence shown here is derived from an EMBL/GenBank/DDBJ whole genome shotgun (WGS) entry which is preliminary data.</text>
</comment>
<sequence length="80" mass="9295">MPNCKLSRTKIKSRDGSIFWSLAYLTNHTNLCCSINLELCQVKREMNACNQKQSLKQYHVLTGPQQRAIFHLVPKKRYGL</sequence>
<proteinExistence type="predicted"/>
<name>A0A9W6YYG3_AMBMO</name>
<dbReference type="Proteomes" id="UP001165063">
    <property type="component" value="Unassembled WGS sequence"/>
</dbReference>
<evidence type="ECO:0000313" key="1">
    <source>
        <dbReference type="EMBL" id="GMG25910.1"/>
    </source>
</evidence>
<gene>
    <name evidence="1" type="ORF">Amon01_000319300</name>
</gene>
<evidence type="ECO:0000313" key="2">
    <source>
        <dbReference type="Proteomes" id="UP001165063"/>
    </source>
</evidence>
<dbReference type="EMBL" id="BSXU01001300">
    <property type="protein sequence ID" value="GMG25910.1"/>
    <property type="molecule type" value="Genomic_DNA"/>
</dbReference>
<accession>A0A9W6YYG3</accession>
<keyword evidence="2" id="KW-1185">Reference proteome</keyword>
<protein>
    <submittedName>
        <fullName evidence="1">Unnamed protein product</fullName>
    </submittedName>
</protein>
<dbReference type="AlphaFoldDB" id="A0A9W6YYG3"/>
<reference evidence="1" key="1">
    <citation type="submission" date="2023-04" db="EMBL/GenBank/DDBJ databases">
        <title>Ambrosiozyma monospora NBRC 1965.</title>
        <authorList>
            <person name="Ichikawa N."/>
            <person name="Sato H."/>
            <person name="Tonouchi N."/>
        </authorList>
    </citation>
    <scope>NUCLEOTIDE SEQUENCE</scope>
    <source>
        <strain evidence="1">NBRC 1965</strain>
    </source>
</reference>
<organism evidence="1 2">
    <name type="scientific">Ambrosiozyma monospora</name>
    <name type="common">Yeast</name>
    <name type="synonym">Endomycopsis monosporus</name>
    <dbReference type="NCBI Taxonomy" id="43982"/>
    <lineage>
        <taxon>Eukaryota</taxon>
        <taxon>Fungi</taxon>
        <taxon>Dikarya</taxon>
        <taxon>Ascomycota</taxon>
        <taxon>Saccharomycotina</taxon>
        <taxon>Pichiomycetes</taxon>
        <taxon>Pichiales</taxon>
        <taxon>Pichiaceae</taxon>
        <taxon>Ambrosiozyma</taxon>
    </lineage>
</organism>